<proteinExistence type="inferred from homology"/>
<sequence>MKTPILPNHAHRRMTCRPRQLFAALSILAIVGTAGCNRQAGGPPGGATAQTAQVGVLTLAPQRIVETTELSGRLSSQKVSDVRPQVSGIILKRLFVEGGDVKAGQVLYQIDPATYRAAYDQARGTLENARATLADAKTKADRYTELVKINAVSKQDYDDAVAAVHQDAATVTADAAALESARVNLEYTRVRAPISGRIGASTVTEGALVTSDQTTALATIQAFDQMYLDVTRPSTEWLKLRKAFASGRLKKTGSDSAAVTLVMEDGTEYAHAGTLQFSGVTVDATTGSVTLRSTFPNPERELLPGMFVRARLEEGENDDAILVPQMAVTRASDGRASVYVVGAAGNAQQVQVTADNAFRDQWIVTSGLHAGDRVIVSGLQSVHAGAPVKVAADTPQTQGNAVSAASAASAATDTSAAGTASPVSAQH</sequence>
<dbReference type="RefSeq" id="WP_069240140.1">
    <property type="nucleotide sequence ID" value="NZ_CP013422.1"/>
</dbReference>
<dbReference type="Pfam" id="PF25944">
    <property type="entry name" value="Beta-barrel_RND"/>
    <property type="match status" value="1"/>
</dbReference>
<dbReference type="PANTHER" id="PTHR30158">
    <property type="entry name" value="ACRA/E-RELATED COMPONENT OF DRUG EFFLUX TRANSPORTER"/>
    <property type="match status" value="1"/>
</dbReference>
<dbReference type="InterPro" id="IPR006143">
    <property type="entry name" value="RND_pump_MFP"/>
</dbReference>
<name>A0A1B4LLK7_9BURK</name>
<dbReference type="PANTHER" id="PTHR30158:SF3">
    <property type="entry name" value="MULTIDRUG EFFLUX PUMP SUBUNIT ACRA-RELATED"/>
    <property type="match status" value="1"/>
</dbReference>
<dbReference type="Pfam" id="PF25967">
    <property type="entry name" value="RND-MFP_C"/>
    <property type="match status" value="1"/>
</dbReference>
<reference evidence="8 9" key="1">
    <citation type="submission" date="2015-12" db="EMBL/GenBank/DDBJ databases">
        <title>Diversity of Burkholderia near neighbor genomes.</title>
        <authorList>
            <person name="Sahl J."/>
            <person name="Wagner D."/>
            <person name="Keim P."/>
        </authorList>
    </citation>
    <scope>NUCLEOTIDE SEQUENCE [LARGE SCALE GENOMIC DNA]</scope>
    <source>
        <strain evidence="8 9">MSMB0783</strain>
    </source>
</reference>
<feature type="domain" description="Multidrug resistance protein MdtA-like C-terminal permuted SH3" evidence="7">
    <location>
        <begin position="319"/>
        <end position="380"/>
    </location>
</feature>
<dbReference type="EMBL" id="CP013422">
    <property type="protein sequence ID" value="AOJ78059.1"/>
    <property type="molecule type" value="Genomic_DNA"/>
</dbReference>
<evidence type="ECO:0000259" key="7">
    <source>
        <dbReference type="Pfam" id="PF25967"/>
    </source>
</evidence>
<dbReference type="Pfam" id="PF25917">
    <property type="entry name" value="BSH_RND"/>
    <property type="match status" value="1"/>
</dbReference>
<dbReference type="SUPFAM" id="SSF111369">
    <property type="entry name" value="HlyD-like secretion proteins"/>
    <property type="match status" value="1"/>
</dbReference>
<dbReference type="InterPro" id="IPR058627">
    <property type="entry name" value="MdtA-like_C"/>
</dbReference>
<dbReference type="Proteomes" id="UP000243680">
    <property type="component" value="Chromosome 2"/>
</dbReference>
<dbReference type="Gene3D" id="2.40.30.170">
    <property type="match status" value="1"/>
</dbReference>
<feature type="coiled-coil region" evidence="3">
    <location>
        <begin position="119"/>
        <end position="146"/>
    </location>
</feature>
<evidence type="ECO:0000256" key="2">
    <source>
        <dbReference type="ARBA" id="ARBA00009477"/>
    </source>
</evidence>
<feature type="domain" description="Multidrug resistance protein MdtA-like beta-barrel" evidence="6">
    <location>
        <begin position="226"/>
        <end position="315"/>
    </location>
</feature>
<feature type="domain" description="Multidrug resistance protein MdtA-like barrel-sandwich hybrid" evidence="5">
    <location>
        <begin position="80"/>
        <end position="221"/>
    </location>
</feature>
<accession>A0A1B4LLK7</accession>
<dbReference type="FunFam" id="2.40.420.20:FF:000001">
    <property type="entry name" value="Efflux RND transporter periplasmic adaptor subunit"/>
    <property type="match status" value="1"/>
</dbReference>
<dbReference type="Pfam" id="PF25876">
    <property type="entry name" value="HH_MFP_RND"/>
    <property type="match status" value="1"/>
</dbReference>
<comment type="similarity">
    <text evidence="2">Belongs to the membrane fusion protein (MFP) (TC 8.A.1) family.</text>
</comment>
<feature type="domain" description="Multidrug resistance protein MdtA-like alpha-helical hairpin" evidence="4">
    <location>
        <begin position="119"/>
        <end position="188"/>
    </location>
</feature>
<keyword evidence="3" id="KW-0175">Coiled coil</keyword>
<dbReference type="GO" id="GO:0005886">
    <property type="term" value="C:plasma membrane"/>
    <property type="evidence" value="ECO:0007669"/>
    <property type="project" value="UniProtKB-SubCell"/>
</dbReference>
<evidence type="ECO:0000256" key="1">
    <source>
        <dbReference type="ARBA" id="ARBA00004196"/>
    </source>
</evidence>
<dbReference type="NCBIfam" id="TIGR01730">
    <property type="entry name" value="RND_mfp"/>
    <property type="match status" value="1"/>
</dbReference>
<evidence type="ECO:0000313" key="9">
    <source>
        <dbReference type="Proteomes" id="UP000243680"/>
    </source>
</evidence>
<evidence type="ECO:0000259" key="6">
    <source>
        <dbReference type="Pfam" id="PF25944"/>
    </source>
</evidence>
<organism evidence="8 9">
    <name type="scientific">Burkholderia ubonensis</name>
    <dbReference type="NCBI Taxonomy" id="101571"/>
    <lineage>
        <taxon>Bacteria</taxon>
        <taxon>Pseudomonadati</taxon>
        <taxon>Pseudomonadota</taxon>
        <taxon>Betaproteobacteria</taxon>
        <taxon>Burkholderiales</taxon>
        <taxon>Burkholderiaceae</taxon>
        <taxon>Burkholderia</taxon>
        <taxon>Burkholderia cepacia complex</taxon>
    </lineage>
</organism>
<dbReference type="GO" id="GO:0022857">
    <property type="term" value="F:transmembrane transporter activity"/>
    <property type="evidence" value="ECO:0007669"/>
    <property type="project" value="InterPro"/>
</dbReference>
<protein>
    <submittedName>
        <fullName evidence="8">Hemolysin D</fullName>
    </submittedName>
</protein>
<dbReference type="AlphaFoldDB" id="A0A1B4LLK7"/>
<evidence type="ECO:0000256" key="3">
    <source>
        <dbReference type="SAM" id="Coils"/>
    </source>
</evidence>
<dbReference type="InterPro" id="IPR058624">
    <property type="entry name" value="MdtA-like_HH"/>
</dbReference>
<dbReference type="GO" id="GO:0046677">
    <property type="term" value="P:response to antibiotic"/>
    <property type="evidence" value="ECO:0007669"/>
    <property type="project" value="TreeGrafter"/>
</dbReference>
<dbReference type="InterPro" id="IPR058626">
    <property type="entry name" value="MdtA-like_b-barrel"/>
</dbReference>
<comment type="subcellular location">
    <subcellularLocation>
        <location evidence="1">Cell envelope</location>
    </subcellularLocation>
</comment>
<dbReference type="Gene3D" id="1.10.287.470">
    <property type="entry name" value="Helix hairpin bin"/>
    <property type="match status" value="1"/>
</dbReference>
<evidence type="ECO:0000259" key="5">
    <source>
        <dbReference type="Pfam" id="PF25917"/>
    </source>
</evidence>
<dbReference type="InterPro" id="IPR058625">
    <property type="entry name" value="MdtA-like_BSH"/>
</dbReference>
<dbReference type="Gene3D" id="2.40.50.100">
    <property type="match status" value="1"/>
</dbReference>
<evidence type="ECO:0000259" key="4">
    <source>
        <dbReference type="Pfam" id="PF25876"/>
    </source>
</evidence>
<evidence type="ECO:0000313" key="8">
    <source>
        <dbReference type="EMBL" id="AOJ78059.1"/>
    </source>
</evidence>
<dbReference type="Gene3D" id="2.40.420.20">
    <property type="match status" value="1"/>
</dbReference>
<gene>
    <name evidence="8" type="ORF">WJ35_23830</name>
</gene>